<dbReference type="GO" id="GO:0071038">
    <property type="term" value="P:TRAMP-dependent tRNA surveillance pathway"/>
    <property type="evidence" value="ECO:0007669"/>
    <property type="project" value="TreeGrafter"/>
</dbReference>
<dbReference type="SUPFAM" id="SSF54211">
    <property type="entry name" value="Ribosomal protein S5 domain 2-like"/>
    <property type="match status" value="1"/>
</dbReference>
<dbReference type="GeneID" id="40311678"/>
<dbReference type="RefSeq" id="XP_029218728.1">
    <property type="nucleotide sequence ID" value="XM_029365145.1"/>
</dbReference>
<evidence type="ECO:0000256" key="2">
    <source>
        <dbReference type="ARBA" id="ARBA00004604"/>
    </source>
</evidence>
<evidence type="ECO:0000256" key="9">
    <source>
        <dbReference type="ARBA" id="ARBA00030617"/>
    </source>
</evidence>
<evidence type="ECO:0000256" key="4">
    <source>
        <dbReference type="ARBA" id="ARBA00022490"/>
    </source>
</evidence>
<dbReference type="GO" id="GO:0035925">
    <property type="term" value="F:mRNA 3'-UTR AU-rich region binding"/>
    <property type="evidence" value="ECO:0007669"/>
    <property type="project" value="TreeGrafter"/>
</dbReference>
<feature type="compositionally biased region" description="Basic and acidic residues" evidence="10">
    <location>
        <begin position="162"/>
        <end position="173"/>
    </location>
</feature>
<dbReference type="PANTHER" id="PTHR11097">
    <property type="entry name" value="EXOSOME COMPLEX EXONUCLEASE RIBOSOMAL RNA PROCESSING PROTEIN"/>
    <property type="match status" value="1"/>
</dbReference>
<dbReference type="OrthoDB" id="45882at2759"/>
<evidence type="ECO:0000256" key="7">
    <source>
        <dbReference type="ARBA" id="ARBA00022884"/>
    </source>
</evidence>
<evidence type="ECO:0000256" key="6">
    <source>
        <dbReference type="ARBA" id="ARBA00022835"/>
    </source>
</evidence>
<dbReference type="GO" id="GO:0016075">
    <property type="term" value="P:rRNA catabolic process"/>
    <property type="evidence" value="ECO:0007669"/>
    <property type="project" value="TreeGrafter"/>
</dbReference>
<name>A0A2A9M9Z1_BESBE</name>
<sequence length="359" mass="38934">MDCEAFRAVLPAEFQRRFLIKRVRADGRSFLTYRQPRICSNTLANCCGSASVRAGNNYYLAGVRCEVGRAAARECSGGIRHSLKSFISGELGNDSLESGERCNVAPTGRIVATVEFPKICGAEFTDAGGPAVNAPLLISGAITDVLNSSFVFDSSQLRLRGADTRERGSRDDDGITDEENGAHSSSENEHTEAQLGREFAWHLNVHIVCLEYDGNPLDFALLAAVAALENTVLPGVCWDRTAKWWKQLPPEGNTSSATITETSGSLVTFGARKLFLSSRPISVTFSNVMSQWWVVDPSREEENLGTWLSMVFMKNKWHVLRLGGTPVGASVIKMLQVKAGAIASGADAALSEAVQNNFH</sequence>
<dbReference type="EMBL" id="NWUJ01000006">
    <property type="protein sequence ID" value="PFH34719.1"/>
    <property type="molecule type" value="Genomic_DNA"/>
</dbReference>
<keyword evidence="5" id="KW-0698">rRNA processing</keyword>
<organism evidence="12 13">
    <name type="scientific">Besnoitia besnoiti</name>
    <name type="common">Apicomplexan protozoan</name>
    <dbReference type="NCBI Taxonomy" id="94643"/>
    <lineage>
        <taxon>Eukaryota</taxon>
        <taxon>Sar</taxon>
        <taxon>Alveolata</taxon>
        <taxon>Apicomplexa</taxon>
        <taxon>Conoidasida</taxon>
        <taxon>Coccidia</taxon>
        <taxon>Eucoccidiorida</taxon>
        <taxon>Eimeriorina</taxon>
        <taxon>Sarcocystidae</taxon>
        <taxon>Besnoitia</taxon>
    </lineage>
</organism>
<dbReference type="GO" id="GO:0000176">
    <property type="term" value="C:nuclear exosome (RNase complex)"/>
    <property type="evidence" value="ECO:0007669"/>
    <property type="project" value="TreeGrafter"/>
</dbReference>
<dbReference type="STRING" id="94643.A0A2A9M9Z1"/>
<evidence type="ECO:0000259" key="11">
    <source>
        <dbReference type="Pfam" id="PF01138"/>
    </source>
</evidence>
<dbReference type="PANTHER" id="PTHR11097:SF9">
    <property type="entry name" value="EXOSOME COMPLEX COMPONENT RRP43"/>
    <property type="match status" value="1"/>
</dbReference>
<dbReference type="InterPro" id="IPR020568">
    <property type="entry name" value="Ribosomal_Su5_D2-typ_SF"/>
</dbReference>
<dbReference type="InterPro" id="IPR027408">
    <property type="entry name" value="PNPase/RNase_PH_dom_sf"/>
</dbReference>
<dbReference type="GO" id="GO:0071028">
    <property type="term" value="P:nuclear mRNA surveillance"/>
    <property type="evidence" value="ECO:0007669"/>
    <property type="project" value="TreeGrafter"/>
</dbReference>
<dbReference type="KEGG" id="bbes:BESB_067520"/>
<keyword evidence="8" id="KW-0539">Nucleus</keyword>
<accession>A0A2A9M9Z1</accession>
<evidence type="ECO:0000256" key="1">
    <source>
        <dbReference type="ARBA" id="ARBA00004496"/>
    </source>
</evidence>
<evidence type="ECO:0000256" key="3">
    <source>
        <dbReference type="ARBA" id="ARBA00006678"/>
    </source>
</evidence>
<keyword evidence="7" id="KW-0694">RNA-binding</keyword>
<keyword evidence="4" id="KW-0963">Cytoplasm</keyword>
<dbReference type="Proteomes" id="UP000224006">
    <property type="component" value="Chromosome VI"/>
</dbReference>
<dbReference type="InterPro" id="IPR050590">
    <property type="entry name" value="Exosome_comp_Rrp42_subfam"/>
</dbReference>
<dbReference type="GO" id="GO:0005730">
    <property type="term" value="C:nucleolus"/>
    <property type="evidence" value="ECO:0007669"/>
    <property type="project" value="UniProtKB-SubCell"/>
</dbReference>
<keyword evidence="13" id="KW-1185">Reference proteome</keyword>
<dbReference type="GO" id="GO:0034475">
    <property type="term" value="P:U4 snRNA 3'-end processing"/>
    <property type="evidence" value="ECO:0007669"/>
    <property type="project" value="TreeGrafter"/>
</dbReference>
<feature type="domain" description="Exoribonuclease phosphorolytic" evidence="11">
    <location>
        <begin position="33"/>
        <end position="234"/>
    </location>
</feature>
<dbReference type="GO" id="GO:0034476">
    <property type="term" value="P:U5 snRNA 3'-end processing"/>
    <property type="evidence" value="ECO:0007669"/>
    <property type="project" value="TreeGrafter"/>
</dbReference>
<dbReference type="InterPro" id="IPR001247">
    <property type="entry name" value="ExoRNase_PH_dom1"/>
</dbReference>
<dbReference type="GO" id="GO:0034473">
    <property type="term" value="P:U1 snRNA 3'-end processing"/>
    <property type="evidence" value="ECO:0007669"/>
    <property type="project" value="TreeGrafter"/>
</dbReference>
<protein>
    <recommendedName>
        <fullName evidence="9">Ribosomal RNA-processing protein 43</fullName>
    </recommendedName>
</protein>
<dbReference type="InterPro" id="IPR036345">
    <property type="entry name" value="ExoRNase_PH_dom2_sf"/>
</dbReference>
<dbReference type="AlphaFoldDB" id="A0A2A9M9Z1"/>
<reference evidence="12 13" key="1">
    <citation type="submission" date="2017-09" db="EMBL/GenBank/DDBJ databases">
        <title>Genome sequencing of Besnoitia besnoiti strain Bb-Ger1.</title>
        <authorList>
            <person name="Schares G."/>
            <person name="Venepally P."/>
            <person name="Lorenzi H.A."/>
        </authorList>
    </citation>
    <scope>NUCLEOTIDE SEQUENCE [LARGE SCALE GENOMIC DNA]</scope>
    <source>
        <strain evidence="12 13">Bb-Ger1</strain>
    </source>
</reference>
<dbReference type="GO" id="GO:0000177">
    <property type="term" value="C:cytoplasmic exosome (RNase complex)"/>
    <property type="evidence" value="ECO:0007669"/>
    <property type="project" value="TreeGrafter"/>
</dbReference>
<dbReference type="VEuPathDB" id="ToxoDB:BESB_067520"/>
<dbReference type="GO" id="GO:0000467">
    <property type="term" value="P:exonucleolytic trimming to generate mature 3'-end of 5.8S rRNA from tricistronic rRNA transcript (SSU-rRNA, 5.8S rRNA, LSU-rRNA)"/>
    <property type="evidence" value="ECO:0007669"/>
    <property type="project" value="TreeGrafter"/>
</dbReference>
<gene>
    <name evidence="12" type="ORF">BESB_067520</name>
</gene>
<dbReference type="Gene3D" id="3.30.230.70">
    <property type="entry name" value="GHMP Kinase, N-terminal domain"/>
    <property type="match status" value="1"/>
</dbReference>
<comment type="similarity">
    <text evidence="3">Belongs to the RNase PH family.</text>
</comment>
<evidence type="ECO:0000256" key="5">
    <source>
        <dbReference type="ARBA" id="ARBA00022552"/>
    </source>
</evidence>
<feature type="region of interest" description="Disordered" evidence="10">
    <location>
        <begin position="162"/>
        <end position="191"/>
    </location>
</feature>
<proteinExistence type="inferred from homology"/>
<dbReference type="SUPFAM" id="SSF55666">
    <property type="entry name" value="Ribonuclease PH domain 2-like"/>
    <property type="match status" value="1"/>
</dbReference>
<dbReference type="Pfam" id="PF01138">
    <property type="entry name" value="RNase_PH"/>
    <property type="match status" value="1"/>
</dbReference>
<comment type="caution">
    <text evidence="12">The sequence shown here is derived from an EMBL/GenBank/DDBJ whole genome shotgun (WGS) entry which is preliminary data.</text>
</comment>
<evidence type="ECO:0000313" key="12">
    <source>
        <dbReference type="EMBL" id="PFH34719.1"/>
    </source>
</evidence>
<dbReference type="GO" id="GO:0071035">
    <property type="term" value="P:nuclear polyadenylation-dependent rRNA catabolic process"/>
    <property type="evidence" value="ECO:0007669"/>
    <property type="project" value="TreeGrafter"/>
</dbReference>
<evidence type="ECO:0000313" key="13">
    <source>
        <dbReference type="Proteomes" id="UP000224006"/>
    </source>
</evidence>
<comment type="subcellular location">
    <subcellularLocation>
        <location evidence="1">Cytoplasm</location>
    </subcellularLocation>
    <subcellularLocation>
        <location evidence="2">Nucleus</location>
        <location evidence="2">Nucleolus</location>
    </subcellularLocation>
</comment>
<evidence type="ECO:0000256" key="10">
    <source>
        <dbReference type="SAM" id="MobiDB-lite"/>
    </source>
</evidence>
<evidence type="ECO:0000256" key="8">
    <source>
        <dbReference type="ARBA" id="ARBA00023242"/>
    </source>
</evidence>
<keyword evidence="6" id="KW-0271">Exosome</keyword>